<feature type="region of interest" description="Disordered" evidence="1">
    <location>
        <begin position="1"/>
        <end position="69"/>
    </location>
</feature>
<evidence type="ECO:0000256" key="1">
    <source>
        <dbReference type="SAM" id="MobiDB-lite"/>
    </source>
</evidence>
<protein>
    <submittedName>
        <fullName evidence="2">Uncharacterized protein</fullName>
    </submittedName>
</protein>
<organism evidence="2 3">
    <name type="scientific">Leptolyngbya subtilissima DQ-A4</name>
    <dbReference type="NCBI Taxonomy" id="2933933"/>
    <lineage>
        <taxon>Bacteria</taxon>
        <taxon>Bacillati</taxon>
        <taxon>Cyanobacteriota</taxon>
        <taxon>Cyanophyceae</taxon>
        <taxon>Leptolyngbyales</taxon>
        <taxon>Leptolyngbyaceae</taxon>
        <taxon>Leptolyngbya group</taxon>
        <taxon>Leptolyngbya</taxon>
    </lineage>
</organism>
<dbReference type="Proteomes" id="UP001482513">
    <property type="component" value="Unassembled WGS sequence"/>
</dbReference>
<name>A0ABV0JXY2_9CYAN</name>
<comment type="caution">
    <text evidence="2">The sequence shown here is derived from an EMBL/GenBank/DDBJ whole genome shotgun (WGS) entry which is preliminary data.</text>
</comment>
<feature type="compositionally biased region" description="Basic residues" evidence="1">
    <location>
        <begin position="29"/>
        <end position="42"/>
    </location>
</feature>
<gene>
    <name evidence="2" type="ORF">NC992_00510</name>
</gene>
<proteinExistence type="predicted"/>
<evidence type="ECO:0000313" key="3">
    <source>
        <dbReference type="Proteomes" id="UP001482513"/>
    </source>
</evidence>
<reference evidence="2 3" key="1">
    <citation type="submission" date="2022-04" db="EMBL/GenBank/DDBJ databases">
        <title>Positive selection, recombination, and allopatry shape intraspecific diversity of widespread and dominant cyanobacteria.</title>
        <authorList>
            <person name="Wei J."/>
            <person name="Shu W."/>
            <person name="Hu C."/>
        </authorList>
    </citation>
    <scope>NUCLEOTIDE SEQUENCE [LARGE SCALE GENOMIC DNA]</scope>
    <source>
        <strain evidence="2 3">DQ-A4</strain>
    </source>
</reference>
<evidence type="ECO:0000313" key="2">
    <source>
        <dbReference type="EMBL" id="MEP0945342.1"/>
    </source>
</evidence>
<dbReference type="EMBL" id="JAMPKX010000001">
    <property type="protein sequence ID" value="MEP0945342.1"/>
    <property type="molecule type" value="Genomic_DNA"/>
</dbReference>
<keyword evidence="3" id="KW-1185">Reference proteome</keyword>
<accession>A0ABV0JXY2</accession>
<sequence>MAQHLKRWESPRKLGRNDKGRGGAARQRQLQKRQQTLRKRPGGRSPSDHTNTHPGESTAPLFAIYPRPA</sequence>
<feature type="compositionally biased region" description="Basic and acidic residues" evidence="1">
    <location>
        <begin position="1"/>
        <end position="21"/>
    </location>
</feature>
<dbReference type="RefSeq" id="WP_348251228.1">
    <property type="nucleotide sequence ID" value="NZ_JAMPKX010000001.1"/>
</dbReference>